<dbReference type="Gene3D" id="2.120.10.80">
    <property type="entry name" value="Kelch-type beta propeller"/>
    <property type="match status" value="1"/>
</dbReference>
<dbReference type="InterPro" id="IPR011333">
    <property type="entry name" value="SKP1/BTB/POZ_sf"/>
</dbReference>
<dbReference type="SMART" id="SM00225">
    <property type="entry name" value="BTB"/>
    <property type="match status" value="1"/>
</dbReference>
<evidence type="ECO:0000256" key="1">
    <source>
        <dbReference type="ARBA" id="ARBA00022441"/>
    </source>
</evidence>
<organism evidence="4 5">
    <name type="scientific">Ridgeia piscesae</name>
    <name type="common">Tubeworm</name>
    <dbReference type="NCBI Taxonomy" id="27915"/>
    <lineage>
        <taxon>Eukaryota</taxon>
        <taxon>Metazoa</taxon>
        <taxon>Spiralia</taxon>
        <taxon>Lophotrochozoa</taxon>
        <taxon>Annelida</taxon>
        <taxon>Polychaeta</taxon>
        <taxon>Sedentaria</taxon>
        <taxon>Canalipalpata</taxon>
        <taxon>Sabellida</taxon>
        <taxon>Siboglinidae</taxon>
        <taxon>Ridgeia</taxon>
    </lineage>
</organism>
<dbReference type="SMART" id="SM00612">
    <property type="entry name" value="Kelch"/>
    <property type="match status" value="5"/>
</dbReference>
<dbReference type="PANTHER" id="PTHR45632:SF3">
    <property type="entry name" value="KELCH-LIKE PROTEIN 32"/>
    <property type="match status" value="1"/>
</dbReference>
<dbReference type="InterPro" id="IPR011705">
    <property type="entry name" value="BACK"/>
</dbReference>
<feature type="domain" description="BTB" evidence="3">
    <location>
        <begin position="40"/>
        <end position="107"/>
    </location>
</feature>
<dbReference type="Pfam" id="PF00651">
    <property type="entry name" value="BTB"/>
    <property type="match status" value="1"/>
</dbReference>
<gene>
    <name evidence="4" type="ORF">NP493_1192g00007</name>
</gene>
<dbReference type="Gene3D" id="3.30.710.10">
    <property type="entry name" value="Potassium Channel Kv1.1, Chain A"/>
    <property type="match status" value="1"/>
</dbReference>
<dbReference type="InterPro" id="IPR000210">
    <property type="entry name" value="BTB/POZ_dom"/>
</dbReference>
<reference evidence="4" key="1">
    <citation type="journal article" date="2023" name="Mol. Biol. Evol.">
        <title>Third-Generation Sequencing Reveals the Adaptive Role of the Epigenome in Three Deep-Sea Polychaetes.</title>
        <authorList>
            <person name="Perez M."/>
            <person name="Aroh O."/>
            <person name="Sun Y."/>
            <person name="Lan Y."/>
            <person name="Juniper S.K."/>
            <person name="Young C.R."/>
            <person name="Angers B."/>
            <person name="Qian P.Y."/>
        </authorList>
    </citation>
    <scope>NUCLEOTIDE SEQUENCE</scope>
    <source>
        <strain evidence="4">R07B-5</strain>
    </source>
</reference>
<dbReference type="Pfam" id="PF07707">
    <property type="entry name" value="BACK"/>
    <property type="match status" value="1"/>
</dbReference>
<keyword evidence="5" id="KW-1185">Reference proteome</keyword>
<dbReference type="Proteomes" id="UP001209878">
    <property type="component" value="Unassembled WGS sequence"/>
</dbReference>
<comment type="caution">
    <text evidence="4">The sequence shown here is derived from an EMBL/GenBank/DDBJ whole genome shotgun (WGS) entry which is preliminary data.</text>
</comment>
<dbReference type="InterPro" id="IPR006652">
    <property type="entry name" value="Kelch_1"/>
</dbReference>
<dbReference type="Pfam" id="PF01344">
    <property type="entry name" value="Kelch_1"/>
    <property type="match status" value="1"/>
</dbReference>
<evidence type="ECO:0000313" key="4">
    <source>
        <dbReference type="EMBL" id="KAK2169455.1"/>
    </source>
</evidence>
<dbReference type="EMBL" id="JAODUO010001190">
    <property type="protein sequence ID" value="KAK2169455.1"/>
    <property type="molecule type" value="Genomic_DNA"/>
</dbReference>
<dbReference type="AlphaFoldDB" id="A0AAD9KEU0"/>
<protein>
    <recommendedName>
        <fullName evidence="3">BTB domain-containing protein</fullName>
    </recommendedName>
</protein>
<dbReference type="InterPro" id="IPR017096">
    <property type="entry name" value="BTB-kelch_protein"/>
</dbReference>
<dbReference type="SMART" id="SM00875">
    <property type="entry name" value="BACK"/>
    <property type="match status" value="1"/>
</dbReference>
<dbReference type="SUPFAM" id="SSF54695">
    <property type="entry name" value="POZ domain"/>
    <property type="match status" value="1"/>
</dbReference>
<dbReference type="InterPro" id="IPR011043">
    <property type="entry name" value="Gal_Oxase/kelch_b-propeller"/>
</dbReference>
<dbReference type="PIRSF" id="PIRSF037037">
    <property type="entry name" value="Kelch-like_protein_gigaxonin"/>
    <property type="match status" value="1"/>
</dbReference>
<accession>A0AAD9KEU0</accession>
<dbReference type="PROSITE" id="PS50097">
    <property type="entry name" value="BTB"/>
    <property type="match status" value="1"/>
</dbReference>
<dbReference type="SUPFAM" id="SSF50965">
    <property type="entry name" value="Galactose oxidase, central domain"/>
    <property type="match status" value="1"/>
</dbReference>
<proteinExistence type="predicted"/>
<evidence type="ECO:0000256" key="2">
    <source>
        <dbReference type="ARBA" id="ARBA00022737"/>
    </source>
</evidence>
<dbReference type="PANTHER" id="PTHR45632">
    <property type="entry name" value="LD33804P"/>
    <property type="match status" value="1"/>
</dbReference>
<sequence length="603" mass="68457">MRPTMKTKDLLLQAYEFESGDHCSGLLTGLHSLWRQQLLCDVTLVASGESFQAHRVVLASCSPYFRAMFTNEMKEQHQDKIELNGVSAIGVGHLIHYAYTSKLTIDLCNVQDILDAANHLQVVPVVAACSHYLRAQLDIDNCLDLLTIAETYSLPDLCQYLYCYMGQNLGRLSCLPQYQRLSAEQLKRLLKQNYPIECLEAEVLQAVLSWIVFDLNTRQQHAEAILSCIRYRYISKAEFQGIRQGTVFREICRRWSKVFSLVHSSLMKSWSRCQHAPIVDRHGLINPRGFDKAIVNIGGFQTAKGITNNLSYRHIGSDKWRHLTSIPHIDQCDFGAAVVDNLLYVIGGCFNQSLQEHVHPFGFCYNPQRNKWITTAPMLQERCRFYLGNVDKKLYAIGGAGEQDSFRVEHNCECYDIKTNSWYVVAPMPTNMMQQAGAVVGRNIYVCGGLDVNDFVSSMLSCYNTVTDTWTQKPDMLVPRADHCMVAYGGRLYVAGGWYEDAMTGNRIILDGVDCYNVHTQQWTTVTRMPTPRYQASMVVVNGVLYVIGGFTLGPSGRQATNKVEAYSLKRNTWESDSNFPTELWEHLSCVLYIPLCRADNYY</sequence>
<name>A0AAD9KEU0_RIDPI</name>
<dbReference type="InterPro" id="IPR015915">
    <property type="entry name" value="Kelch-typ_b-propeller"/>
</dbReference>
<evidence type="ECO:0000313" key="5">
    <source>
        <dbReference type="Proteomes" id="UP001209878"/>
    </source>
</evidence>
<evidence type="ECO:0000259" key="3">
    <source>
        <dbReference type="PROSITE" id="PS50097"/>
    </source>
</evidence>
<keyword evidence="2" id="KW-0677">Repeat</keyword>
<dbReference type="Gene3D" id="1.25.40.420">
    <property type="match status" value="1"/>
</dbReference>
<keyword evidence="1" id="KW-0880">Kelch repeat</keyword>
<dbReference type="Pfam" id="PF24681">
    <property type="entry name" value="Kelch_KLHDC2_KLHL20_DRC7"/>
    <property type="match status" value="1"/>
</dbReference>